<evidence type="ECO:0000313" key="4">
    <source>
        <dbReference type="EMBL" id="TGN66235.1"/>
    </source>
</evidence>
<feature type="region of interest" description="Disordered" evidence="2">
    <location>
        <begin position="1"/>
        <end position="23"/>
    </location>
</feature>
<feature type="domain" description="TOD1/MUCI70 glycosyltransferase-like" evidence="3">
    <location>
        <begin position="103"/>
        <end position="218"/>
    </location>
</feature>
<dbReference type="AlphaFoldDB" id="A0A4Z1CHL6"/>
<gene>
    <name evidence="4" type="ORF">EXE59_21465</name>
</gene>
<organism evidence="4 5">
    <name type="scientific">Nocardioides eburneiflavus</name>
    <dbReference type="NCBI Taxonomy" id="2518372"/>
    <lineage>
        <taxon>Bacteria</taxon>
        <taxon>Bacillati</taxon>
        <taxon>Actinomycetota</taxon>
        <taxon>Actinomycetes</taxon>
        <taxon>Propionibacteriales</taxon>
        <taxon>Nocardioidaceae</taxon>
        <taxon>Nocardioides</taxon>
    </lineage>
</organism>
<dbReference type="InterPro" id="IPR048354">
    <property type="entry name" value="TOD1_MUCI70_glycTrfase_dom"/>
</dbReference>
<dbReference type="Proteomes" id="UP000297496">
    <property type="component" value="Unassembled WGS sequence"/>
</dbReference>
<evidence type="ECO:0000313" key="5">
    <source>
        <dbReference type="Proteomes" id="UP000297496"/>
    </source>
</evidence>
<sequence>MIGAPVPEPAQAPDTHDNTAAAGGASAGDVVYTALFGRYESLVEEECALDSDAEFICFTDDPSLTSKTWRVELVEPRFPMDPIRSARWVKVFGDESIWQGFDRSLWVDNRVSLKADPAEILDSLLEEPQADMALFEHSFRHRVIDEFDAVVEGRFDDPDRVYEQLIHYAEASPDVLDEQPLWTGFIARRHNEQVVSAMHTWAAHICRYSRRDQLSVNLALQDAGLCVTRMARDNRESEWHVWPPLSDTLGRQHNTRVRAFEHSIRAPLARLRSIEREHHDLLEAHAVSAAKRDKVVATEKHRADDLESLLAEEKRRRMEADLALAASHERIARLGERVERLRSRMLVLRKRLEQRQRRIVILKKQVDRLQRRMAVLTESAGTQAAARPRPTSTDAKKVVRAGKRLAARARTRLHG</sequence>
<feature type="compositionally biased region" description="Pro residues" evidence="2">
    <location>
        <begin position="1"/>
        <end position="10"/>
    </location>
</feature>
<evidence type="ECO:0000256" key="2">
    <source>
        <dbReference type="SAM" id="MobiDB-lite"/>
    </source>
</evidence>
<reference evidence="4 5" key="1">
    <citation type="submission" date="2019-04" db="EMBL/GenBank/DDBJ databases">
        <title>Three New Species of Nocardioides, Nocardioides euryhalodurans sp. nov., Nocardioides seonyuensis sp. nov. and Nocardioides eburneoflavus sp. nov. Isolated from Soil.</title>
        <authorList>
            <person name="Roh S.G."/>
            <person name="Lee C."/>
            <person name="Kim M.-K."/>
            <person name="Kim S.B."/>
        </authorList>
    </citation>
    <scope>NUCLEOTIDE SEQUENCE [LARGE SCALE GENOMIC DNA]</scope>
    <source>
        <strain evidence="4 5">MMS17-SY213</strain>
    </source>
</reference>
<feature type="coiled-coil region" evidence="1">
    <location>
        <begin position="296"/>
        <end position="379"/>
    </location>
</feature>
<dbReference type="Pfam" id="PF04765">
    <property type="entry name" value="TOD1_MUCI70"/>
    <property type="match status" value="1"/>
</dbReference>
<evidence type="ECO:0000256" key="1">
    <source>
        <dbReference type="SAM" id="Coils"/>
    </source>
</evidence>
<dbReference type="OrthoDB" id="9179784at2"/>
<keyword evidence="1" id="KW-0175">Coiled coil</keyword>
<proteinExistence type="predicted"/>
<accession>A0A4Z1CHL6</accession>
<dbReference type="EMBL" id="SRRO01000001">
    <property type="protein sequence ID" value="TGN66235.1"/>
    <property type="molecule type" value="Genomic_DNA"/>
</dbReference>
<protein>
    <submittedName>
        <fullName evidence="4">DUF616 domain-containing protein</fullName>
    </submittedName>
</protein>
<comment type="caution">
    <text evidence="4">The sequence shown here is derived from an EMBL/GenBank/DDBJ whole genome shotgun (WGS) entry which is preliminary data.</text>
</comment>
<keyword evidence="5" id="KW-1185">Reference proteome</keyword>
<name>A0A4Z1CHL6_9ACTN</name>
<evidence type="ECO:0000259" key="3">
    <source>
        <dbReference type="Pfam" id="PF04765"/>
    </source>
</evidence>